<dbReference type="SUPFAM" id="SSF53850">
    <property type="entry name" value="Periplasmic binding protein-like II"/>
    <property type="match status" value="1"/>
</dbReference>
<comment type="caution">
    <text evidence="5">The sequence shown here is derived from an EMBL/GenBank/DDBJ whole genome shotgun (WGS) entry which is preliminary data.</text>
</comment>
<keyword evidence="6" id="KW-1185">Reference proteome</keyword>
<evidence type="ECO:0000256" key="1">
    <source>
        <dbReference type="ARBA" id="ARBA00004418"/>
    </source>
</evidence>
<protein>
    <submittedName>
        <fullName evidence="5">ABC transporter substrate-binding protein</fullName>
    </submittedName>
</protein>
<dbReference type="NCBIfam" id="TIGR01409">
    <property type="entry name" value="TAT_signal_seq"/>
    <property type="match status" value="1"/>
</dbReference>
<sequence length="377" mass="40763">MSNVTGPDGLYSATRRNFIKAAGAIGLVTAISAPALAQSRRKVTMVAATPSISGSDLGFFSSIPLGLGLFAEEGLDVELVTVNGSGAATNMLFGGQAAFTTHGGAGLFAAVGQKAPIKAFMCQVPDDIYSIAVLENGPINTIADLKGKRIGIASFGGTPHVLMKAIVRQQGWNPDTDMTYIAVGTDVPALDALNRNRIDAIFSYDTAFATFEFNGAKLHYFRPDPLPRTGISHVTCATIDTLEKQPELVRAMSKALARSLVYMAAADPSELTKLHFKVYPEAASVGLSRDQLAQVDRLKFNARIKFMHFKERVFDRSEKIGDVKDAQIELLRDLLLQSGTITQAPEPARYFTRDFIAAMNDINFEADIAKAKSYRFQ</sequence>
<evidence type="ECO:0000256" key="2">
    <source>
        <dbReference type="ARBA" id="ARBA00010742"/>
    </source>
</evidence>
<dbReference type="Pfam" id="PF09084">
    <property type="entry name" value="NMT1"/>
    <property type="match status" value="1"/>
</dbReference>
<dbReference type="InterPro" id="IPR015168">
    <property type="entry name" value="SsuA/THI5"/>
</dbReference>
<dbReference type="EMBL" id="JBHMAA010000031">
    <property type="protein sequence ID" value="MFB9951935.1"/>
    <property type="molecule type" value="Genomic_DNA"/>
</dbReference>
<keyword evidence="3" id="KW-0732">Signal</keyword>
<gene>
    <name evidence="5" type="ORF">ACFFP0_24060</name>
</gene>
<evidence type="ECO:0000313" key="6">
    <source>
        <dbReference type="Proteomes" id="UP001589692"/>
    </source>
</evidence>
<reference evidence="5 6" key="1">
    <citation type="submission" date="2024-09" db="EMBL/GenBank/DDBJ databases">
        <authorList>
            <person name="Sun Q."/>
            <person name="Mori K."/>
        </authorList>
    </citation>
    <scope>NUCLEOTIDE SEQUENCE [LARGE SCALE GENOMIC DNA]</scope>
    <source>
        <strain evidence="5 6">TBRC 4938</strain>
    </source>
</reference>
<feature type="domain" description="SsuA/THI5-like" evidence="4">
    <location>
        <begin position="67"/>
        <end position="268"/>
    </location>
</feature>
<evidence type="ECO:0000259" key="4">
    <source>
        <dbReference type="Pfam" id="PF09084"/>
    </source>
</evidence>
<accession>A0ABV6AMT9</accession>
<dbReference type="Proteomes" id="UP001589692">
    <property type="component" value="Unassembled WGS sequence"/>
</dbReference>
<comment type="subcellular location">
    <subcellularLocation>
        <location evidence="1">Periplasm</location>
    </subcellularLocation>
</comment>
<name>A0ABV6AMT9_9HYPH</name>
<evidence type="ECO:0000313" key="5">
    <source>
        <dbReference type="EMBL" id="MFB9951935.1"/>
    </source>
</evidence>
<proteinExistence type="inferred from homology"/>
<dbReference type="PANTHER" id="PTHR30024:SF47">
    <property type="entry name" value="TAURINE-BINDING PERIPLASMIC PROTEIN"/>
    <property type="match status" value="1"/>
</dbReference>
<dbReference type="PANTHER" id="PTHR30024">
    <property type="entry name" value="ALIPHATIC SULFONATES-BINDING PROTEIN-RELATED"/>
    <property type="match status" value="1"/>
</dbReference>
<dbReference type="Gene3D" id="3.40.190.10">
    <property type="entry name" value="Periplasmic binding protein-like II"/>
    <property type="match status" value="2"/>
</dbReference>
<organism evidence="5 6">
    <name type="scientific">Rhizobium puerariae</name>
    <dbReference type="NCBI Taxonomy" id="1585791"/>
    <lineage>
        <taxon>Bacteria</taxon>
        <taxon>Pseudomonadati</taxon>
        <taxon>Pseudomonadota</taxon>
        <taxon>Alphaproteobacteria</taxon>
        <taxon>Hyphomicrobiales</taxon>
        <taxon>Rhizobiaceae</taxon>
        <taxon>Rhizobium/Agrobacterium group</taxon>
        <taxon>Rhizobium</taxon>
    </lineage>
</organism>
<dbReference type="InterPro" id="IPR006311">
    <property type="entry name" value="TAT_signal"/>
</dbReference>
<comment type="similarity">
    <text evidence="2">Belongs to the bacterial solute-binding protein SsuA/TauA family.</text>
</comment>
<dbReference type="PROSITE" id="PS51318">
    <property type="entry name" value="TAT"/>
    <property type="match status" value="1"/>
</dbReference>
<dbReference type="RefSeq" id="WP_377264755.1">
    <property type="nucleotide sequence ID" value="NZ_JBHMAA010000031.1"/>
</dbReference>
<dbReference type="InterPro" id="IPR019546">
    <property type="entry name" value="TAT_signal_bac_arc"/>
</dbReference>
<evidence type="ECO:0000256" key="3">
    <source>
        <dbReference type="ARBA" id="ARBA00022729"/>
    </source>
</evidence>